<dbReference type="Gene3D" id="2.60.40.200">
    <property type="entry name" value="Superoxide dismutase, copper/zinc binding domain"/>
    <property type="match status" value="1"/>
</dbReference>
<dbReference type="CDD" id="cd00371">
    <property type="entry name" value="HMA"/>
    <property type="match status" value="1"/>
</dbReference>
<dbReference type="GO" id="GO:0005507">
    <property type="term" value="F:copper ion binding"/>
    <property type="evidence" value="ECO:0007669"/>
    <property type="project" value="InterPro"/>
</dbReference>
<proteinExistence type="inferred from homology"/>
<dbReference type="InterPro" id="IPR024134">
    <property type="entry name" value="SOD_Cu/Zn_/chaperone"/>
</dbReference>
<dbReference type="InterPro" id="IPR036163">
    <property type="entry name" value="HMA_dom_sf"/>
</dbReference>
<accession>A0A2R5LIR2</accession>
<dbReference type="GO" id="GO:0006801">
    <property type="term" value="P:superoxide metabolic process"/>
    <property type="evidence" value="ECO:0007669"/>
    <property type="project" value="InterPro"/>
</dbReference>
<dbReference type="InterPro" id="IPR006121">
    <property type="entry name" value="HMA_dom"/>
</dbReference>
<dbReference type="Pfam" id="PF00080">
    <property type="entry name" value="Sod_Cu"/>
    <property type="match status" value="1"/>
</dbReference>
<dbReference type="Gene3D" id="3.30.70.100">
    <property type="match status" value="1"/>
</dbReference>
<dbReference type="InterPro" id="IPR036423">
    <property type="entry name" value="SOD-like_Cu/Zn_dom_sf"/>
</dbReference>
<dbReference type="PANTHER" id="PTHR10003">
    <property type="entry name" value="SUPEROXIDE DISMUTASE CU-ZN -RELATED"/>
    <property type="match status" value="1"/>
</dbReference>
<reference evidence="5" key="1">
    <citation type="submission" date="2018-03" db="EMBL/GenBank/DDBJ databases">
        <title>The relapsing fever spirochete Borrelia turicatae persists in the highly oxidative environment of its soft-bodied tick vector.</title>
        <authorList>
            <person name="Bourret T.J."/>
            <person name="Boyle W.K."/>
            <person name="Valenzuela J.G."/>
            <person name="Oliveira F."/>
            <person name="Lopez J.E."/>
        </authorList>
    </citation>
    <scope>NUCLEOTIDE SEQUENCE</scope>
    <source>
        <strain evidence="5">Kansas strain/isolate</strain>
        <tissue evidence="5">Salivary glands</tissue>
    </source>
</reference>
<protein>
    <recommendedName>
        <fullName evidence="3">Superoxide dismutase copper chaperone</fullName>
    </recommendedName>
</protein>
<dbReference type="PROSITE" id="PS50846">
    <property type="entry name" value="HMA_2"/>
    <property type="match status" value="1"/>
</dbReference>
<evidence type="ECO:0000256" key="1">
    <source>
        <dbReference type="ARBA" id="ARBA00001973"/>
    </source>
</evidence>
<dbReference type="InterPro" id="IPR001424">
    <property type="entry name" value="SOD_Cu_Zn_dom"/>
</dbReference>
<feature type="domain" description="HMA" evidence="4">
    <location>
        <begin position="10"/>
        <end position="72"/>
    </location>
</feature>
<comment type="similarity">
    <text evidence="2">In the C-terminal section; belongs to the Cu-Zn superoxide dismutase family.</text>
</comment>
<name>A0A2R5LIR2_9ACAR</name>
<dbReference type="Pfam" id="PF00403">
    <property type="entry name" value="HMA"/>
    <property type="match status" value="1"/>
</dbReference>
<dbReference type="EMBL" id="GGLE01005307">
    <property type="protein sequence ID" value="MBY09433.1"/>
    <property type="molecule type" value="Transcribed_RNA"/>
</dbReference>
<evidence type="ECO:0000313" key="5">
    <source>
        <dbReference type="EMBL" id="MBY09433.1"/>
    </source>
</evidence>
<comment type="cofactor">
    <cofactor evidence="1">
        <name>Cu(2+)</name>
        <dbReference type="ChEBI" id="CHEBI:29036"/>
    </cofactor>
</comment>
<evidence type="ECO:0000256" key="3">
    <source>
        <dbReference type="ARBA" id="ARBA00032899"/>
    </source>
</evidence>
<dbReference type="SUPFAM" id="SSF55008">
    <property type="entry name" value="HMA, heavy metal-associated domain"/>
    <property type="match status" value="1"/>
</dbReference>
<evidence type="ECO:0000256" key="2">
    <source>
        <dbReference type="ARBA" id="ARBA00025798"/>
    </source>
</evidence>
<organism evidence="5">
    <name type="scientific">Ornithodoros turicata</name>
    <dbReference type="NCBI Taxonomy" id="34597"/>
    <lineage>
        <taxon>Eukaryota</taxon>
        <taxon>Metazoa</taxon>
        <taxon>Ecdysozoa</taxon>
        <taxon>Arthropoda</taxon>
        <taxon>Chelicerata</taxon>
        <taxon>Arachnida</taxon>
        <taxon>Acari</taxon>
        <taxon>Parasitiformes</taxon>
        <taxon>Ixodida</taxon>
        <taxon>Ixodoidea</taxon>
        <taxon>Argasidae</taxon>
        <taxon>Ornithodorinae</taxon>
        <taxon>Ornithodoros</taxon>
    </lineage>
</organism>
<sequence>MASNAAESSSSKLEFDVNMTCNSCASKVQQSLETIGVKKFDIDVQNQSVVVDTDIPFAKVLGAIQATGMKAVLKGYGSPQGTSSKPSAVAEIFSTSGIMGVVRFSQISDRECVIDGTIDGLSDGVHTVEIHELGDLSNGCESTGDVYEPRTGVVGNSQKYGCLGEVEPDSTGRSVFRKTNELVKVSDIIGRSLLICSAKSPTASKGCDINSRLACGIIARASGISQNPKRICACDGVSIWDEANAPTK</sequence>
<dbReference type="AlphaFoldDB" id="A0A2R5LIR2"/>
<evidence type="ECO:0000259" key="4">
    <source>
        <dbReference type="PROSITE" id="PS50846"/>
    </source>
</evidence>
<dbReference type="SUPFAM" id="SSF49329">
    <property type="entry name" value="Cu,Zn superoxide dismutase-like"/>
    <property type="match status" value="1"/>
</dbReference>